<dbReference type="EMBL" id="BAAFGK010000004">
    <property type="protein sequence ID" value="GAB0058267.1"/>
    <property type="molecule type" value="Genomic_DNA"/>
</dbReference>
<name>A0ABQ0CBK0_9PROT</name>
<protein>
    <recommendedName>
        <fullName evidence="3">peptidylprolyl isomerase</fullName>
        <ecNumber evidence="3">5.2.1.8</ecNumber>
    </recommendedName>
</protein>
<feature type="signal peptide" evidence="6">
    <location>
        <begin position="1"/>
        <end position="29"/>
    </location>
</feature>
<evidence type="ECO:0000256" key="3">
    <source>
        <dbReference type="ARBA" id="ARBA00013194"/>
    </source>
</evidence>
<dbReference type="InterPro" id="IPR023058">
    <property type="entry name" value="PPIase_PpiC_CS"/>
</dbReference>
<dbReference type="InterPro" id="IPR046357">
    <property type="entry name" value="PPIase_dom_sf"/>
</dbReference>
<evidence type="ECO:0000256" key="5">
    <source>
        <dbReference type="PROSITE-ProRule" id="PRU00278"/>
    </source>
</evidence>
<dbReference type="EC" id="5.2.1.8" evidence="3"/>
<dbReference type="InterPro" id="IPR000297">
    <property type="entry name" value="PPIase_PpiC"/>
</dbReference>
<evidence type="ECO:0000313" key="9">
    <source>
        <dbReference type="Proteomes" id="UP001628193"/>
    </source>
</evidence>
<evidence type="ECO:0000256" key="4">
    <source>
        <dbReference type="ARBA" id="ARBA00023110"/>
    </source>
</evidence>
<keyword evidence="4 5" id="KW-0697">Rotamase</keyword>
<evidence type="ECO:0000313" key="8">
    <source>
        <dbReference type="EMBL" id="GAB0058267.1"/>
    </source>
</evidence>
<feature type="chain" id="PRO_5045473100" description="peptidylprolyl isomerase" evidence="6">
    <location>
        <begin position="30"/>
        <end position="315"/>
    </location>
</feature>
<dbReference type="Gene3D" id="3.10.50.40">
    <property type="match status" value="1"/>
</dbReference>
<dbReference type="PANTHER" id="PTHR47245:SF2">
    <property type="entry name" value="PEPTIDYL-PROLYL CIS-TRANS ISOMERASE HP_0175-RELATED"/>
    <property type="match status" value="1"/>
</dbReference>
<organism evidence="8 9">
    <name type="scientific">Candidatus Magnetaquiglobus chichijimensis</name>
    <dbReference type="NCBI Taxonomy" id="3141448"/>
    <lineage>
        <taxon>Bacteria</taxon>
        <taxon>Pseudomonadati</taxon>
        <taxon>Pseudomonadota</taxon>
        <taxon>Magnetococcia</taxon>
        <taxon>Magnetococcales</taxon>
        <taxon>Candidatus Magnetaquicoccaceae</taxon>
        <taxon>Candidatus Magnetaquiglobus</taxon>
    </lineage>
</organism>
<accession>A0ABQ0CBK0</accession>
<evidence type="ECO:0000259" key="7">
    <source>
        <dbReference type="PROSITE" id="PS50198"/>
    </source>
</evidence>
<comment type="caution">
    <text evidence="8">The sequence shown here is derived from an EMBL/GenBank/DDBJ whole genome shotgun (WGS) entry which is preliminary data.</text>
</comment>
<dbReference type="Proteomes" id="UP001628193">
    <property type="component" value="Unassembled WGS sequence"/>
</dbReference>
<sequence length="315" mass="35106">MIMRMVSRMVGLAGMLVMLSLALPTQLHAAPGDKGAEKADKGGDKNAPLASMGGVNLTVGEFQALMNNSDKEVKKHLLENPELMKQKIGEAMLRKYFLAKAREQKVDQKGDVAFMMERAREGVLVENFLNISAKVPAKYPEESLVRQAYDENKSRFMLPQTVNVAQIFLKYEPNMDDKAKQDLFKLAERYMTMVQKKESEFASLAQKFSQHPASASQGGDMGWVPLNQLLPEFQKAISGLKNGEVAGPIKTPQGVHVVQLRGTKEPTPRPYDEVKPALTKMLKDKKLQENKDAYVSELLGKTQISLNEQSRALLK</sequence>
<feature type="domain" description="PpiC" evidence="7">
    <location>
        <begin position="159"/>
        <end position="262"/>
    </location>
</feature>
<evidence type="ECO:0000256" key="1">
    <source>
        <dbReference type="ARBA" id="ARBA00000971"/>
    </source>
</evidence>
<dbReference type="PANTHER" id="PTHR47245">
    <property type="entry name" value="PEPTIDYLPROLYL ISOMERASE"/>
    <property type="match status" value="1"/>
</dbReference>
<dbReference type="GO" id="GO:0003755">
    <property type="term" value="F:peptidyl-prolyl cis-trans isomerase activity"/>
    <property type="evidence" value="ECO:0007669"/>
    <property type="project" value="UniProtKB-EC"/>
</dbReference>
<gene>
    <name evidence="8" type="primary">surA_2</name>
    <name evidence="8" type="ORF">SIID45300_02613</name>
</gene>
<dbReference type="Pfam" id="PF00639">
    <property type="entry name" value="Rotamase"/>
    <property type="match status" value="1"/>
</dbReference>
<proteinExistence type="inferred from homology"/>
<comment type="catalytic activity">
    <reaction evidence="1">
        <text>[protein]-peptidylproline (omega=180) = [protein]-peptidylproline (omega=0)</text>
        <dbReference type="Rhea" id="RHEA:16237"/>
        <dbReference type="Rhea" id="RHEA-COMP:10747"/>
        <dbReference type="Rhea" id="RHEA-COMP:10748"/>
        <dbReference type="ChEBI" id="CHEBI:83833"/>
        <dbReference type="ChEBI" id="CHEBI:83834"/>
        <dbReference type="EC" id="5.2.1.8"/>
    </reaction>
</comment>
<evidence type="ECO:0000256" key="2">
    <source>
        <dbReference type="ARBA" id="ARBA00007656"/>
    </source>
</evidence>
<keyword evidence="9" id="KW-1185">Reference proteome</keyword>
<reference evidence="8 9" key="1">
    <citation type="submission" date="2024-09" db="EMBL/GenBank/DDBJ databases">
        <title>Draft genome sequence of Candidatus Magnetaquicoccaceae bacterium FCR-1.</title>
        <authorList>
            <person name="Shimoshige H."/>
            <person name="Shimamura S."/>
            <person name="Taoka A."/>
            <person name="Kobayashi H."/>
            <person name="Maekawa T."/>
        </authorList>
    </citation>
    <scope>NUCLEOTIDE SEQUENCE [LARGE SCALE GENOMIC DNA]</scope>
    <source>
        <strain evidence="8 9">FCR-1</strain>
    </source>
</reference>
<comment type="similarity">
    <text evidence="2">Belongs to the PpiC/parvulin rotamase family.</text>
</comment>
<dbReference type="InterPro" id="IPR050245">
    <property type="entry name" value="PrsA_foldase"/>
</dbReference>
<keyword evidence="6" id="KW-0732">Signal</keyword>
<keyword evidence="5 8" id="KW-0413">Isomerase</keyword>
<evidence type="ECO:0000256" key="6">
    <source>
        <dbReference type="SAM" id="SignalP"/>
    </source>
</evidence>
<dbReference type="SUPFAM" id="SSF54534">
    <property type="entry name" value="FKBP-like"/>
    <property type="match status" value="1"/>
</dbReference>
<dbReference type="PROSITE" id="PS50198">
    <property type="entry name" value="PPIC_PPIASE_2"/>
    <property type="match status" value="1"/>
</dbReference>
<dbReference type="PROSITE" id="PS01096">
    <property type="entry name" value="PPIC_PPIASE_1"/>
    <property type="match status" value="1"/>
</dbReference>